<comment type="caution">
    <text evidence="4">The sequence shown here is derived from an EMBL/GenBank/DDBJ whole genome shotgun (WGS) entry which is preliminary data.</text>
</comment>
<dbReference type="AlphaFoldDB" id="A0A0A0D621"/>
<name>A0A0A0D621_9PROT</name>
<dbReference type="PANTHER" id="PTHR30290">
    <property type="entry name" value="PERIPLASMIC BINDING COMPONENT OF ABC TRANSPORTER"/>
    <property type="match status" value="1"/>
</dbReference>
<dbReference type="GO" id="GO:0015833">
    <property type="term" value="P:peptide transport"/>
    <property type="evidence" value="ECO:0007669"/>
    <property type="project" value="TreeGrafter"/>
</dbReference>
<dbReference type="GO" id="GO:1904680">
    <property type="term" value="F:peptide transmembrane transporter activity"/>
    <property type="evidence" value="ECO:0007669"/>
    <property type="project" value="TreeGrafter"/>
</dbReference>
<sequence>MLAFASLIASTAASSAQGTISDLPRRETLILENPEGTIKNPGWFNIWAINAGGQYTGLHQLALDTLWYIDPERGLDGSWQNSLAAEKPIYNADFTEMTVKLRPGIYWSDGVQFTADDLVYTVETQIKTPGMRWSALLSLNVDSVRKVDDWTVVFKLKKPNSRFHALFTVRFNAIWMMPKHVFEKAPDPLRFDFNKPVSLGAYTLYSYDPDGKWFVWQRRDDWQRTTLGRYGEPGPKYVAYVDPGPPDKRVIAQLNHDLDVIHDVAPEGMFTLAKQSKTLKTWFKGFPYGHPDPTLPAVVFNLQNPTFQNRDLRWALALLIDIRAVAMASYRGAATISAIAVPPTGTHPDDYHKPLQDWLAGFELDTGKEKIKPYDPTMGQQIATMLRPSMGDQIPTDPAVIARSFGYGWWKPNPTAAAELLERAGYTKRGSAWTGQDGKPLSIRIMVEGDSRPVMTRAGTMIAQQWRQFGIDAKIDVAQGTNMLDRRGAGDFDTFIGWSVETYGGHPDLAFFLDSWHSQFVAPAGKTQSPRNWQRLSSPELDKLIEQIRTVSFEDPKTVELGRDYAKFMVREMPIIPLMAYNVFTAMDETYWTGYPTADDPYTDPVPNWGNSRLMMVRLKPTQP</sequence>
<protein>
    <submittedName>
        <fullName evidence="4">Peptide ABC transporter</fullName>
    </submittedName>
</protein>
<accession>A0A0A0D621</accession>
<dbReference type="GO" id="GO:0043190">
    <property type="term" value="C:ATP-binding cassette (ABC) transporter complex"/>
    <property type="evidence" value="ECO:0007669"/>
    <property type="project" value="InterPro"/>
</dbReference>
<organism evidence="4 5">
    <name type="scientific">Inquilinus limosus MP06</name>
    <dbReference type="NCBI Taxonomy" id="1398085"/>
    <lineage>
        <taxon>Bacteria</taxon>
        <taxon>Pseudomonadati</taxon>
        <taxon>Pseudomonadota</taxon>
        <taxon>Alphaproteobacteria</taxon>
        <taxon>Rhodospirillales</taxon>
        <taxon>Rhodospirillaceae</taxon>
        <taxon>Inquilinus</taxon>
    </lineage>
</organism>
<evidence type="ECO:0000256" key="1">
    <source>
        <dbReference type="ARBA" id="ARBA00004418"/>
    </source>
</evidence>
<dbReference type="PANTHER" id="PTHR30290:SF16">
    <property type="entry name" value="OLIGOPEPTIDE ABC TRANSPORTER, PERIPLASMIC OLIGOPEPTIDE-BINDING PROTEIN"/>
    <property type="match status" value="1"/>
</dbReference>
<dbReference type="CDD" id="cd08509">
    <property type="entry name" value="PBP2_TmCBP_oligosaccharides_like"/>
    <property type="match status" value="1"/>
</dbReference>
<evidence type="ECO:0000256" key="2">
    <source>
        <dbReference type="ARBA" id="ARBA00005695"/>
    </source>
</evidence>
<dbReference type="InterPro" id="IPR000914">
    <property type="entry name" value="SBP_5_dom"/>
</dbReference>
<dbReference type="EMBL" id="JANX01000176">
    <property type="protein sequence ID" value="KGM33510.1"/>
    <property type="molecule type" value="Genomic_DNA"/>
</dbReference>
<dbReference type="GO" id="GO:0030288">
    <property type="term" value="C:outer membrane-bounded periplasmic space"/>
    <property type="evidence" value="ECO:0007669"/>
    <property type="project" value="UniProtKB-ARBA"/>
</dbReference>
<dbReference type="RefSeq" id="WP_034838623.1">
    <property type="nucleotide sequence ID" value="NZ_JANX01000176.1"/>
</dbReference>
<dbReference type="Gene3D" id="3.90.76.10">
    <property type="entry name" value="Dipeptide-binding Protein, Domain 1"/>
    <property type="match status" value="1"/>
</dbReference>
<comment type="similarity">
    <text evidence="2">Belongs to the bacterial solute-binding protein 5 family.</text>
</comment>
<comment type="subcellular location">
    <subcellularLocation>
        <location evidence="1">Periplasm</location>
    </subcellularLocation>
</comment>
<feature type="domain" description="Solute-binding protein family 5" evidence="3">
    <location>
        <begin position="85"/>
        <end position="512"/>
    </location>
</feature>
<evidence type="ECO:0000259" key="3">
    <source>
        <dbReference type="Pfam" id="PF00496"/>
    </source>
</evidence>
<proteinExistence type="inferred from homology"/>
<dbReference type="InterPro" id="IPR030678">
    <property type="entry name" value="Peptide/Ni-bd"/>
</dbReference>
<dbReference type="Proteomes" id="UP000029995">
    <property type="component" value="Unassembled WGS sequence"/>
</dbReference>
<dbReference type="Pfam" id="PF00496">
    <property type="entry name" value="SBP_bac_5"/>
    <property type="match status" value="1"/>
</dbReference>
<dbReference type="Gene3D" id="3.40.190.10">
    <property type="entry name" value="Periplasmic binding protein-like II"/>
    <property type="match status" value="1"/>
</dbReference>
<evidence type="ECO:0000313" key="4">
    <source>
        <dbReference type="EMBL" id="KGM33510.1"/>
    </source>
</evidence>
<dbReference type="Gene3D" id="3.10.105.10">
    <property type="entry name" value="Dipeptide-binding Protein, Domain 3"/>
    <property type="match status" value="1"/>
</dbReference>
<gene>
    <name evidence="4" type="ORF">P409_15440</name>
</gene>
<dbReference type="InterPro" id="IPR039424">
    <property type="entry name" value="SBP_5"/>
</dbReference>
<evidence type="ECO:0000313" key="5">
    <source>
        <dbReference type="Proteomes" id="UP000029995"/>
    </source>
</evidence>
<dbReference type="SUPFAM" id="SSF53850">
    <property type="entry name" value="Periplasmic binding protein-like II"/>
    <property type="match status" value="1"/>
</dbReference>
<dbReference type="PIRSF" id="PIRSF002741">
    <property type="entry name" value="MppA"/>
    <property type="match status" value="1"/>
</dbReference>
<reference evidence="4 5" key="1">
    <citation type="submission" date="2014-01" db="EMBL/GenBank/DDBJ databases">
        <title>Genome sequence determination for a cystic fibrosis isolate, Inquilinus limosus.</title>
        <authorList>
            <person name="Pino M."/>
            <person name="Di Conza J."/>
            <person name="Gutkind G."/>
        </authorList>
    </citation>
    <scope>NUCLEOTIDE SEQUENCE [LARGE SCALE GENOMIC DNA]</scope>
    <source>
        <strain evidence="4 5">MP06</strain>
    </source>
</reference>